<dbReference type="EMBL" id="WTYM01000058">
    <property type="protein sequence ID" value="MXO60893.1"/>
    <property type="molecule type" value="Genomic_DNA"/>
</dbReference>
<name>A0A6I4SYI2_9SPHN</name>
<dbReference type="Pfam" id="PF08570">
    <property type="entry name" value="DUF1761"/>
    <property type="match status" value="1"/>
</dbReference>
<organism evidence="2 3">
    <name type="scientific">Croceibacterium salegens</name>
    <dbReference type="NCBI Taxonomy" id="1737568"/>
    <lineage>
        <taxon>Bacteria</taxon>
        <taxon>Pseudomonadati</taxon>
        <taxon>Pseudomonadota</taxon>
        <taxon>Alphaproteobacteria</taxon>
        <taxon>Sphingomonadales</taxon>
        <taxon>Erythrobacteraceae</taxon>
        <taxon>Croceibacterium</taxon>
    </lineage>
</organism>
<keyword evidence="1" id="KW-0812">Transmembrane</keyword>
<gene>
    <name evidence="2" type="ORF">GRI89_15225</name>
</gene>
<reference evidence="2 3" key="1">
    <citation type="submission" date="2019-12" db="EMBL/GenBank/DDBJ databases">
        <title>Genomic-based taxomic classification of the family Erythrobacteraceae.</title>
        <authorList>
            <person name="Xu L."/>
        </authorList>
    </citation>
    <scope>NUCLEOTIDE SEQUENCE [LARGE SCALE GENOMIC DNA]</scope>
    <source>
        <strain evidence="2 3">MCCC 1K01500</strain>
    </source>
</reference>
<protein>
    <submittedName>
        <fullName evidence="2">DUF1761 family protein</fullName>
    </submittedName>
</protein>
<dbReference type="Proteomes" id="UP000433652">
    <property type="component" value="Unassembled WGS sequence"/>
</dbReference>
<dbReference type="InterPro" id="IPR013879">
    <property type="entry name" value="DUF1761"/>
</dbReference>
<keyword evidence="3" id="KW-1185">Reference proteome</keyword>
<evidence type="ECO:0000313" key="2">
    <source>
        <dbReference type="EMBL" id="MXO60893.1"/>
    </source>
</evidence>
<feature type="transmembrane region" description="Helical" evidence="1">
    <location>
        <begin position="83"/>
        <end position="106"/>
    </location>
</feature>
<evidence type="ECO:0000313" key="3">
    <source>
        <dbReference type="Proteomes" id="UP000433652"/>
    </source>
</evidence>
<accession>A0A6I4SYI2</accession>
<dbReference type="AlphaFoldDB" id="A0A6I4SYI2"/>
<dbReference type="RefSeq" id="WP_159797470.1">
    <property type="nucleotide sequence ID" value="NZ_WTYM01000058.1"/>
</dbReference>
<dbReference type="OrthoDB" id="7432713at2"/>
<evidence type="ECO:0000256" key="1">
    <source>
        <dbReference type="SAM" id="Phobius"/>
    </source>
</evidence>
<feature type="transmembrane region" description="Helical" evidence="1">
    <location>
        <begin position="7"/>
        <end position="25"/>
    </location>
</feature>
<sequence length="136" mass="14588">MGEINILAVFLGAVAFFVIGALWYGPLFGKAWKDLVGYDGEKMPHPVSNNPVPVVMGVAFLFELLIAVMLAHLIARTTTSPHVIMMMAVGFGATIMAPALGINYMFQQRPGKLFAIDAGYFIVGMAAMGGVFVLFS</sequence>
<feature type="transmembrane region" description="Helical" evidence="1">
    <location>
        <begin position="52"/>
        <end position="71"/>
    </location>
</feature>
<keyword evidence="1" id="KW-0472">Membrane</keyword>
<comment type="caution">
    <text evidence="2">The sequence shown here is derived from an EMBL/GenBank/DDBJ whole genome shotgun (WGS) entry which is preliminary data.</text>
</comment>
<feature type="transmembrane region" description="Helical" evidence="1">
    <location>
        <begin position="118"/>
        <end position="135"/>
    </location>
</feature>
<proteinExistence type="predicted"/>
<keyword evidence="1" id="KW-1133">Transmembrane helix</keyword>